<feature type="transmembrane region" description="Helical" evidence="1">
    <location>
        <begin position="159"/>
        <end position="178"/>
    </location>
</feature>
<name>A0A1S1N9N3_9GAMM</name>
<dbReference type="EMBL" id="MNAN01000026">
    <property type="protein sequence ID" value="OHU96719.1"/>
    <property type="molecule type" value="Genomic_DNA"/>
</dbReference>
<dbReference type="Pfam" id="PF01757">
    <property type="entry name" value="Acyl_transf_3"/>
    <property type="match status" value="1"/>
</dbReference>
<dbReference type="InterPro" id="IPR050879">
    <property type="entry name" value="Acyltransferase_3"/>
</dbReference>
<evidence type="ECO:0000256" key="1">
    <source>
        <dbReference type="SAM" id="Phobius"/>
    </source>
</evidence>
<keyword evidence="1" id="KW-0812">Transmembrane</keyword>
<dbReference type="GO" id="GO:0000271">
    <property type="term" value="P:polysaccharide biosynthetic process"/>
    <property type="evidence" value="ECO:0007669"/>
    <property type="project" value="TreeGrafter"/>
</dbReference>
<feature type="transmembrane region" description="Helical" evidence="1">
    <location>
        <begin position="212"/>
        <end position="231"/>
    </location>
</feature>
<organism evidence="3 4">
    <name type="scientific">Pseudoalteromonas byunsanensis</name>
    <dbReference type="NCBI Taxonomy" id="327939"/>
    <lineage>
        <taxon>Bacteria</taxon>
        <taxon>Pseudomonadati</taxon>
        <taxon>Pseudomonadota</taxon>
        <taxon>Gammaproteobacteria</taxon>
        <taxon>Alteromonadales</taxon>
        <taxon>Pseudoalteromonadaceae</taxon>
        <taxon>Pseudoalteromonas</taxon>
    </lineage>
</organism>
<dbReference type="OrthoDB" id="9767863at2"/>
<dbReference type="InterPro" id="IPR002656">
    <property type="entry name" value="Acyl_transf_3_dom"/>
</dbReference>
<protein>
    <recommendedName>
        <fullName evidence="2">Acyltransferase 3 domain-containing protein</fullName>
    </recommendedName>
</protein>
<feature type="transmembrane region" description="Helical" evidence="1">
    <location>
        <begin position="12"/>
        <end position="34"/>
    </location>
</feature>
<dbReference type="AlphaFoldDB" id="A0A1S1N9N3"/>
<feature type="transmembrane region" description="Helical" evidence="1">
    <location>
        <begin position="46"/>
        <end position="64"/>
    </location>
</feature>
<feature type="transmembrane region" description="Helical" evidence="1">
    <location>
        <begin position="240"/>
        <end position="270"/>
    </location>
</feature>
<feature type="transmembrane region" description="Helical" evidence="1">
    <location>
        <begin position="85"/>
        <end position="106"/>
    </location>
</feature>
<keyword evidence="1" id="KW-0472">Membrane</keyword>
<feature type="domain" description="Acyltransferase 3" evidence="2">
    <location>
        <begin position="12"/>
        <end position="349"/>
    </location>
</feature>
<feature type="transmembrane region" description="Helical" evidence="1">
    <location>
        <begin position="183"/>
        <end position="200"/>
    </location>
</feature>
<accession>A0A1S1N9N3</accession>
<feature type="transmembrane region" description="Helical" evidence="1">
    <location>
        <begin position="327"/>
        <end position="349"/>
    </location>
</feature>
<sequence>MEHTIRHDITLLDFIRGWAALLVFFHHAAILGGGPSILSGSIGHEAVNAFMLASGFLIYFQCSINKSYQNLSNRAGVKNFAIRRFFRIAPAYYLCLVVALVLAEYLGQSREAIAQVLPHTMTSMERYYISDPIENFLMHVTFLFGLFPSYAFSTPLPDWSLGLEMQFYFLFPLIFIFLRKNFALYLTILLPLMVVVWLLTKKFGITYQMPTLIVLKFHNFAAGMALAHILLNKEKVRNNLYIVVISLVFLVICNKNFVMASLFLFCLWWLRVSDSTSSNPVFSSLKFVIDNKLNKFLADISYSVYIVHLIIMLPFFAIVLDAGTLGIIQWVLNSSILFVLVLLVSFAMYKFVEIPGINLGKYFISKEKQ</sequence>
<feature type="transmembrane region" description="Helical" evidence="1">
    <location>
        <begin position="300"/>
        <end position="320"/>
    </location>
</feature>
<dbReference type="PANTHER" id="PTHR23028:SF53">
    <property type="entry name" value="ACYL_TRANSF_3 DOMAIN-CONTAINING PROTEIN"/>
    <property type="match status" value="1"/>
</dbReference>
<evidence type="ECO:0000313" key="3">
    <source>
        <dbReference type="EMBL" id="OHU96719.1"/>
    </source>
</evidence>
<evidence type="ECO:0000313" key="4">
    <source>
        <dbReference type="Proteomes" id="UP000180253"/>
    </source>
</evidence>
<comment type="caution">
    <text evidence="3">The sequence shown here is derived from an EMBL/GenBank/DDBJ whole genome shotgun (WGS) entry which is preliminary data.</text>
</comment>
<dbReference type="GO" id="GO:0016747">
    <property type="term" value="F:acyltransferase activity, transferring groups other than amino-acyl groups"/>
    <property type="evidence" value="ECO:0007669"/>
    <property type="project" value="InterPro"/>
</dbReference>
<reference evidence="3 4" key="1">
    <citation type="submission" date="2016-10" db="EMBL/GenBank/DDBJ databases">
        <title>Pseudoalteromonas amylolytica sp. nov., isolated from the surface seawater.</title>
        <authorList>
            <person name="Wu Y.-H."/>
            <person name="Cheng H."/>
            <person name="Jin X.-B."/>
            <person name="Wang C.-S."/>
            <person name="Xu X.-W."/>
        </authorList>
    </citation>
    <scope>NUCLEOTIDE SEQUENCE [LARGE SCALE GENOMIC DNA]</scope>
    <source>
        <strain evidence="3 4">JCM 12483</strain>
    </source>
</reference>
<keyword evidence="4" id="KW-1185">Reference proteome</keyword>
<dbReference type="RefSeq" id="WP_070990808.1">
    <property type="nucleotide sequence ID" value="NZ_CBCSHD010000001.1"/>
</dbReference>
<dbReference type="GO" id="GO:0016020">
    <property type="term" value="C:membrane"/>
    <property type="evidence" value="ECO:0007669"/>
    <property type="project" value="TreeGrafter"/>
</dbReference>
<proteinExistence type="predicted"/>
<gene>
    <name evidence="3" type="ORF">BIW53_05180</name>
</gene>
<dbReference type="Proteomes" id="UP000180253">
    <property type="component" value="Unassembled WGS sequence"/>
</dbReference>
<evidence type="ECO:0000259" key="2">
    <source>
        <dbReference type="Pfam" id="PF01757"/>
    </source>
</evidence>
<keyword evidence="1" id="KW-1133">Transmembrane helix</keyword>
<dbReference type="STRING" id="327939.BIW53_05180"/>
<dbReference type="PANTHER" id="PTHR23028">
    <property type="entry name" value="ACETYLTRANSFERASE"/>
    <property type="match status" value="1"/>
</dbReference>